<reference evidence="3 4" key="1">
    <citation type="journal article" date="2015" name="Genome Announc.">
        <title>Expanding the biotechnology potential of lactobacilli through comparative genomics of 213 strains and associated genera.</title>
        <authorList>
            <person name="Sun Z."/>
            <person name="Harris H.M."/>
            <person name="McCann A."/>
            <person name="Guo C."/>
            <person name="Argimon S."/>
            <person name="Zhang W."/>
            <person name="Yang X."/>
            <person name="Jeffery I.B."/>
            <person name="Cooney J.C."/>
            <person name="Kagawa T.F."/>
            <person name="Liu W."/>
            <person name="Song Y."/>
            <person name="Salvetti E."/>
            <person name="Wrobel A."/>
            <person name="Rasinkangas P."/>
            <person name="Parkhill J."/>
            <person name="Rea M.C."/>
            <person name="O'Sullivan O."/>
            <person name="Ritari J."/>
            <person name="Douillard F.P."/>
            <person name="Paul Ross R."/>
            <person name="Yang R."/>
            <person name="Briner A.E."/>
            <person name="Felis G.E."/>
            <person name="de Vos W.M."/>
            <person name="Barrangou R."/>
            <person name="Klaenhammer T.R."/>
            <person name="Caufield P.W."/>
            <person name="Cui Y."/>
            <person name="Zhang H."/>
            <person name="O'Toole P.W."/>
        </authorList>
    </citation>
    <scope>NUCLEOTIDE SEQUENCE [LARGE SCALE GENOMIC DNA]</scope>
    <source>
        <strain evidence="3 4">DSM 16045</strain>
    </source>
</reference>
<comment type="caution">
    <text evidence="3">The sequence shown here is derived from an EMBL/GenBank/DDBJ whole genome shotgun (WGS) entry which is preliminary data.</text>
</comment>
<name>A0A0R1V3F4_9LACO</name>
<dbReference type="AlphaFoldDB" id="A0A0R1V3F4"/>
<dbReference type="PANTHER" id="PTHR43283:SF3">
    <property type="entry name" value="BETA-LACTAMASE FAMILY PROTEIN (AFU_ORTHOLOGUE AFUA_5G07500)"/>
    <property type="match status" value="1"/>
</dbReference>
<evidence type="ECO:0000313" key="4">
    <source>
        <dbReference type="Proteomes" id="UP000051739"/>
    </source>
</evidence>
<accession>A0A0R1V3F4</accession>
<feature type="domain" description="Beta-lactamase-related" evidence="2">
    <location>
        <begin position="40"/>
        <end position="333"/>
    </location>
</feature>
<feature type="signal peptide" evidence="1">
    <location>
        <begin position="1"/>
        <end position="26"/>
    </location>
</feature>
<dbReference type="PATRIC" id="fig|1423749.3.peg.1395"/>
<evidence type="ECO:0000256" key="1">
    <source>
        <dbReference type="SAM" id="SignalP"/>
    </source>
</evidence>
<dbReference type="PANTHER" id="PTHR43283">
    <property type="entry name" value="BETA-LACTAMASE-RELATED"/>
    <property type="match status" value="1"/>
</dbReference>
<dbReference type="InterPro" id="IPR050789">
    <property type="entry name" value="Diverse_Enzym_Activities"/>
</dbReference>
<feature type="chain" id="PRO_5006412093" evidence="1">
    <location>
        <begin position="27"/>
        <end position="350"/>
    </location>
</feature>
<keyword evidence="4" id="KW-1185">Reference proteome</keyword>
<dbReference type="Pfam" id="PF00144">
    <property type="entry name" value="Beta-lactamase"/>
    <property type="match status" value="1"/>
</dbReference>
<dbReference type="SUPFAM" id="SSF56601">
    <property type="entry name" value="beta-lactamase/transpeptidase-like"/>
    <property type="match status" value="1"/>
</dbReference>
<dbReference type="EMBL" id="AZFN01000040">
    <property type="protein sequence ID" value="KRM00097.1"/>
    <property type="molecule type" value="Genomic_DNA"/>
</dbReference>
<keyword evidence="1" id="KW-0732">Signal</keyword>
<dbReference type="RefSeq" id="WP_056938033.1">
    <property type="nucleotide sequence ID" value="NZ_AZFN01000040.1"/>
</dbReference>
<evidence type="ECO:0000259" key="2">
    <source>
        <dbReference type="Pfam" id="PF00144"/>
    </source>
</evidence>
<dbReference type="InterPro" id="IPR001466">
    <property type="entry name" value="Beta-lactam-related"/>
</dbReference>
<protein>
    <submittedName>
        <fullName evidence="3">Penicillin-binding protein</fullName>
    </submittedName>
</protein>
<dbReference type="Proteomes" id="UP000051739">
    <property type="component" value="Unassembled WGS sequence"/>
</dbReference>
<gene>
    <name evidence="3" type="ORF">FC60_GL001360</name>
</gene>
<evidence type="ECO:0000313" key="3">
    <source>
        <dbReference type="EMBL" id="KRM00097.1"/>
    </source>
</evidence>
<dbReference type="InterPro" id="IPR012338">
    <property type="entry name" value="Beta-lactam/transpept-like"/>
</dbReference>
<proteinExistence type="predicted"/>
<organism evidence="3 4">
    <name type="scientific">Limosilactobacillus gastricus DSM 16045</name>
    <dbReference type="NCBI Taxonomy" id="1423749"/>
    <lineage>
        <taxon>Bacteria</taxon>
        <taxon>Bacillati</taxon>
        <taxon>Bacillota</taxon>
        <taxon>Bacilli</taxon>
        <taxon>Lactobacillales</taxon>
        <taxon>Lactobacillaceae</taxon>
        <taxon>Limosilactobacillus</taxon>
    </lineage>
</organism>
<dbReference type="Gene3D" id="3.40.710.10">
    <property type="entry name" value="DD-peptidase/beta-lactamase superfamily"/>
    <property type="match status" value="1"/>
</dbReference>
<sequence>MKKIIQVLICGLIIIFSSGGAVTAHAATNKNPVTSQDTQTAIKQILANHQVNGVVVVNGKDNQPLVITNQITGVDQAHTLTGERLFPIASLNKLITGIAIQQQLNRGKLSLNEKLSQYYPKVTNSNQITIRDLITHTSDLQDTSQASSQVMKKQSTRLNYTLDHYLATGNFTWAYSNTDYVLLAGILSKLTHQSYHQYVQSHFIKPLKLKQTKYFDQVKANQVALPVGESNLQANLINLQKNMSVTLGAGDYFFSAKDYWRFVNAVGHNKFVKMSSIDENVDFTTGTDHYFDGVYFRAGKLFVVNGCYGNLCSSVYCNYGNHQTMVVFANNIPYNQEKLIASQISQIYFN</sequence>